<comment type="caution">
    <text evidence="2">The sequence shown here is derived from an EMBL/GenBank/DDBJ whole genome shotgun (WGS) entry which is preliminary data.</text>
</comment>
<dbReference type="EMBL" id="LXEX01000031">
    <property type="protein sequence ID" value="OAT59057.1"/>
    <property type="molecule type" value="Genomic_DNA"/>
</dbReference>
<proteinExistence type="predicted"/>
<gene>
    <name evidence="2" type="ORF">M993_02360</name>
</gene>
<protein>
    <submittedName>
        <fullName evidence="2">Uncharacterized protein</fullName>
    </submittedName>
</protein>
<evidence type="ECO:0000313" key="2">
    <source>
        <dbReference type="EMBL" id="OAT59057.1"/>
    </source>
</evidence>
<organism evidence="2 3">
    <name type="scientific">Obesumbacterium proteus ATCC 12841</name>
    <dbReference type="NCBI Taxonomy" id="1354268"/>
    <lineage>
        <taxon>Bacteria</taxon>
        <taxon>Pseudomonadati</taxon>
        <taxon>Pseudomonadota</taxon>
        <taxon>Gammaproteobacteria</taxon>
        <taxon>Enterobacterales</taxon>
        <taxon>Hafniaceae</taxon>
        <taxon>Obesumbacterium</taxon>
    </lineage>
</organism>
<feature type="compositionally biased region" description="Low complexity" evidence="1">
    <location>
        <begin position="33"/>
        <end position="44"/>
    </location>
</feature>
<dbReference type="Proteomes" id="UP000078431">
    <property type="component" value="Unassembled WGS sequence"/>
</dbReference>
<accession>A0AA91EI49</accession>
<keyword evidence="3" id="KW-1185">Reference proteome</keyword>
<feature type="region of interest" description="Disordered" evidence="1">
    <location>
        <begin position="33"/>
        <end position="52"/>
    </location>
</feature>
<dbReference type="AlphaFoldDB" id="A0AA91EI49"/>
<evidence type="ECO:0000256" key="1">
    <source>
        <dbReference type="SAM" id="MobiDB-lite"/>
    </source>
</evidence>
<evidence type="ECO:0000313" key="3">
    <source>
        <dbReference type="Proteomes" id="UP000078431"/>
    </source>
</evidence>
<sequence length="52" mass="5932">MIRQKKIDSKLKVNEGMEYILSNALNNIRTAWGSEESLSEGSQSDISDDEWD</sequence>
<name>A0AA91EI49_9GAMM</name>
<reference evidence="2 3" key="1">
    <citation type="submission" date="2016-04" db="EMBL/GenBank/DDBJ databases">
        <title>ATOL: Assembling a taxonomically balanced genome-scale reconstruction of the evolutionary history of the Enterobacteriaceae.</title>
        <authorList>
            <person name="Plunkett G.III."/>
            <person name="Neeno-Eckwall E.C."/>
            <person name="Glasner J.D."/>
            <person name="Perna N.T."/>
        </authorList>
    </citation>
    <scope>NUCLEOTIDE SEQUENCE [LARGE SCALE GENOMIC DNA]</scope>
    <source>
        <strain evidence="2 3">ATCC 12841</strain>
    </source>
</reference>